<keyword evidence="2" id="KW-1185">Reference proteome</keyword>
<comment type="caution">
    <text evidence="1">The sequence shown here is derived from an EMBL/GenBank/DDBJ whole genome shotgun (WGS) entry which is preliminary data.</text>
</comment>
<proteinExistence type="predicted"/>
<dbReference type="EMBL" id="BPVZ01000023">
    <property type="protein sequence ID" value="GKV05232.1"/>
    <property type="molecule type" value="Genomic_DNA"/>
</dbReference>
<evidence type="ECO:0000313" key="1">
    <source>
        <dbReference type="EMBL" id="GKV05232.1"/>
    </source>
</evidence>
<gene>
    <name evidence="1" type="ORF">SLEP1_g17265</name>
</gene>
<dbReference type="AlphaFoldDB" id="A0AAV5J2R9"/>
<name>A0AAV5J2R9_9ROSI</name>
<organism evidence="1 2">
    <name type="scientific">Rubroshorea leprosula</name>
    <dbReference type="NCBI Taxonomy" id="152421"/>
    <lineage>
        <taxon>Eukaryota</taxon>
        <taxon>Viridiplantae</taxon>
        <taxon>Streptophyta</taxon>
        <taxon>Embryophyta</taxon>
        <taxon>Tracheophyta</taxon>
        <taxon>Spermatophyta</taxon>
        <taxon>Magnoliopsida</taxon>
        <taxon>eudicotyledons</taxon>
        <taxon>Gunneridae</taxon>
        <taxon>Pentapetalae</taxon>
        <taxon>rosids</taxon>
        <taxon>malvids</taxon>
        <taxon>Malvales</taxon>
        <taxon>Dipterocarpaceae</taxon>
        <taxon>Rubroshorea</taxon>
    </lineage>
</organism>
<dbReference type="Proteomes" id="UP001054252">
    <property type="component" value="Unassembled WGS sequence"/>
</dbReference>
<accession>A0AAV5J2R9</accession>
<protein>
    <submittedName>
        <fullName evidence="1">Uncharacterized protein</fullName>
    </submittedName>
</protein>
<evidence type="ECO:0000313" key="2">
    <source>
        <dbReference type="Proteomes" id="UP001054252"/>
    </source>
</evidence>
<sequence length="210" mass="24242">MEEMECDVEVQIHNVLEKHIFDFVKSSTFGNIVDLYPLLAMVLAFNSDYRKRVKAQHLKAWVPLNPPRRWVPCEPSTLARVGFRNPRVTPGFQPTLEPKCWVPRGTHAWESSAWVPWNPGVGSMEPKRGFAWEPRRGSFEPSAWVPTHAWVRRTQGKQGKEEEGNKKGHCWVRFNLGAGFVWCWVCLLEEEDDGKFVILVGPTFVGWARR</sequence>
<reference evidence="1 2" key="1">
    <citation type="journal article" date="2021" name="Commun. Biol.">
        <title>The genome of Shorea leprosula (Dipterocarpaceae) highlights the ecological relevance of drought in aseasonal tropical rainforests.</title>
        <authorList>
            <person name="Ng K.K.S."/>
            <person name="Kobayashi M.J."/>
            <person name="Fawcett J.A."/>
            <person name="Hatakeyama M."/>
            <person name="Paape T."/>
            <person name="Ng C.H."/>
            <person name="Ang C.C."/>
            <person name="Tnah L.H."/>
            <person name="Lee C.T."/>
            <person name="Nishiyama T."/>
            <person name="Sese J."/>
            <person name="O'Brien M.J."/>
            <person name="Copetti D."/>
            <person name="Mohd Noor M.I."/>
            <person name="Ong R.C."/>
            <person name="Putra M."/>
            <person name="Sireger I.Z."/>
            <person name="Indrioko S."/>
            <person name="Kosugi Y."/>
            <person name="Izuno A."/>
            <person name="Isagi Y."/>
            <person name="Lee S.L."/>
            <person name="Shimizu K.K."/>
        </authorList>
    </citation>
    <scope>NUCLEOTIDE SEQUENCE [LARGE SCALE GENOMIC DNA]</scope>
    <source>
        <strain evidence="1">214</strain>
    </source>
</reference>